<keyword evidence="8 10" id="KW-0472">Membrane</keyword>
<comment type="caution">
    <text evidence="13">The sequence shown here is derived from an EMBL/GenBank/DDBJ whole genome shotgun (WGS) entry which is preliminary data.</text>
</comment>
<dbReference type="SUPFAM" id="SSF56925">
    <property type="entry name" value="OMPA-like"/>
    <property type="match status" value="1"/>
</dbReference>
<evidence type="ECO:0000256" key="5">
    <source>
        <dbReference type="ARBA" id="ARBA00022729"/>
    </source>
</evidence>
<evidence type="ECO:0000256" key="7">
    <source>
        <dbReference type="ARBA" id="ARBA00023114"/>
    </source>
</evidence>
<evidence type="ECO:0000256" key="3">
    <source>
        <dbReference type="ARBA" id="ARBA00022452"/>
    </source>
</evidence>
<dbReference type="Gene3D" id="3.30.1330.60">
    <property type="entry name" value="OmpA-like domain"/>
    <property type="match status" value="1"/>
</dbReference>
<dbReference type="Gene3D" id="2.40.160.20">
    <property type="match status" value="1"/>
</dbReference>
<dbReference type="InterPro" id="IPR011250">
    <property type="entry name" value="OMP/PagP_B-barrel"/>
</dbReference>
<evidence type="ECO:0000256" key="2">
    <source>
        <dbReference type="ARBA" id="ARBA00022448"/>
    </source>
</evidence>
<organism evidence="13 14">
    <name type="scientific">Hwanghaeella grinnelliae</name>
    <dbReference type="NCBI Taxonomy" id="2500179"/>
    <lineage>
        <taxon>Bacteria</taxon>
        <taxon>Pseudomonadati</taxon>
        <taxon>Pseudomonadota</taxon>
        <taxon>Alphaproteobacteria</taxon>
        <taxon>Rhodospirillales</taxon>
        <taxon>Rhodospirillaceae</taxon>
        <taxon>Hwanghaeella</taxon>
    </lineage>
</organism>
<dbReference type="Pfam" id="PF00691">
    <property type="entry name" value="OmpA"/>
    <property type="match status" value="1"/>
</dbReference>
<proteinExistence type="predicted"/>
<dbReference type="PANTHER" id="PTHR30329">
    <property type="entry name" value="STATOR ELEMENT OF FLAGELLAR MOTOR COMPLEX"/>
    <property type="match status" value="1"/>
</dbReference>
<name>A0A3S2Z8R5_9PROT</name>
<feature type="compositionally biased region" description="Pro residues" evidence="11">
    <location>
        <begin position="250"/>
        <end position="267"/>
    </location>
</feature>
<evidence type="ECO:0000313" key="13">
    <source>
        <dbReference type="EMBL" id="RVU36330.1"/>
    </source>
</evidence>
<keyword evidence="9" id="KW-0998">Cell outer membrane</keyword>
<keyword evidence="6" id="KW-0406">Ion transport</keyword>
<dbReference type="PRINTS" id="PR01021">
    <property type="entry name" value="OMPADOMAIN"/>
</dbReference>
<dbReference type="InterPro" id="IPR050330">
    <property type="entry name" value="Bact_OuterMem_StrucFunc"/>
</dbReference>
<evidence type="ECO:0000259" key="12">
    <source>
        <dbReference type="PROSITE" id="PS51123"/>
    </source>
</evidence>
<dbReference type="InterPro" id="IPR036737">
    <property type="entry name" value="OmpA-like_sf"/>
</dbReference>
<dbReference type="SUPFAM" id="SSF103088">
    <property type="entry name" value="OmpA-like"/>
    <property type="match status" value="1"/>
</dbReference>
<reference evidence="14" key="1">
    <citation type="submission" date="2019-01" db="EMBL/GenBank/DDBJ databases">
        <title>Gri0909 isolated from a small marine red alga.</title>
        <authorList>
            <person name="Kim J."/>
            <person name="Jeong S.E."/>
            <person name="Jeon C.O."/>
        </authorList>
    </citation>
    <scope>NUCLEOTIDE SEQUENCE [LARGE SCALE GENOMIC DNA]</scope>
    <source>
        <strain evidence="14">Gri0909</strain>
    </source>
</reference>
<feature type="region of interest" description="Disordered" evidence="11">
    <location>
        <begin position="237"/>
        <end position="267"/>
    </location>
</feature>
<keyword evidence="2" id="KW-0813">Transport</keyword>
<dbReference type="Proteomes" id="UP000287447">
    <property type="component" value="Unassembled WGS sequence"/>
</dbReference>
<dbReference type="InterPro" id="IPR027385">
    <property type="entry name" value="Beta-barrel_OMP"/>
</dbReference>
<keyword evidence="4" id="KW-0812">Transmembrane</keyword>
<dbReference type="CDD" id="cd07185">
    <property type="entry name" value="OmpA_C-like"/>
    <property type="match status" value="1"/>
</dbReference>
<gene>
    <name evidence="13" type="ORF">EOI86_14050</name>
</gene>
<evidence type="ECO:0000313" key="14">
    <source>
        <dbReference type="Proteomes" id="UP000287447"/>
    </source>
</evidence>
<feature type="domain" description="OmpA-like" evidence="12">
    <location>
        <begin position="264"/>
        <end position="378"/>
    </location>
</feature>
<dbReference type="AlphaFoldDB" id="A0A3S2Z8R5"/>
<dbReference type="Pfam" id="PF13505">
    <property type="entry name" value="OMP_b-brl"/>
    <property type="match status" value="1"/>
</dbReference>
<dbReference type="GO" id="GO:0015288">
    <property type="term" value="F:porin activity"/>
    <property type="evidence" value="ECO:0007669"/>
    <property type="project" value="UniProtKB-KW"/>
</dbReference>
<evidence type="ECO:0000256" key="1">
    <source>
        <dbReference type="ARBA" id="ARBA00004571"/>
    </source>
</evidence>
<dbReference type="InterPro" id="IPR006665">
    <property type="entry name" value="OmpA-like"/>
</dbReference>
<keyword evidence="14" id="KW-1185">Reference proteome</keyword>
<evidence type="ECO:0000256" key="6">
    <source>
        <dbReference type="ARBA" id="ARBA00023065"/>
    </source>
</evidence>
<evidence type="ECO:0000256" key="10">
    <source>
        <dbReference type="PROSITE-ProRule" id="PRU00473"/>
    </source>
</evidence>
<dbReference type="InterPro" id="IPR006664">
    <property type="entry name" value="OMP_bac"/>
</dbReference>
<evidence type="ECO:0000256" key="9">
    <source>
        <dbReference type="ARBA" id="ARBA00023237"/>
    </source>
</evidence>
<dbReference type="EMBL" id="SADE01000002">
    <property type="protein sequence ID" value="RVU36330.1"/>
    <property type="molecule type" value="Genomic_DNA"/>
</dbReference>
<dbReference type="PROSITE" id="PS51123">
    <property type="entry name" value="OMPA_2"/>
    <property type="match status" value="1"/>
</dbReference>
<keyword evidence="5" id="KW-0732">Signal</keyword>
<dbReference type="GO" id="GO:0046930">
    <property type="term" value="C:pore complex"/>
    <property type="evidence" value="ECO:0007669"/>
    <property type="project" value="UniProtKB-KW"/>
</dbReference>
<dbReference type="PANTHER" id="PTHR30329:SF21">
    <property type="entry name" value="LIPOPROTEIN YIAD-RELATED"/>
    <property type="match status" value="1"/>
</dbReference>
<evidence type="ECO:0000256" key="8">
    <source>
        <dbReference type="ARBA" id="ARBA00023136"/>
    </source>
</evidence>
<protein>
    <submittedName>
        <fullName evidence="13">OmpA family protein</fullName>
    </submittedName>
</protein>
<keyword evidence="7" id="KW-0626">Porin</keyword>
<evidence type="ECO:0000256" key="11">
    <source>
        <dbReference type="SAM" id="MobiDB-lite"/>
    </source>
</evidence>
<accession>A0A3S2Z8R5</accession>
<dbReference type="GO" id="GO:0009279">
    <property type="term" value="C:cell outer membrane"/>
    <property type="evidence" value="ECO:0007669"/>
    <property type="project" value="UniProtKB-SubCell"/>
</dbReference>
<comment type="subcellular location">
    <subcellularLocation>
        <location evidence="1">Cell outer membrane</location>
        <topology evidence="1">Multi-pass membrane protein</topology>
    </subcellularLocation>
</comment>
<keyword evidence="3" id="KW-1134">Transmembrane beta strand</keyword>
<evidence type="ECO:0000256" key="4">
    <source>
        <dbReference type="ARBA" id="ARBA00022692"/>
    </source>
</evidence>
<dbReference type="GO" id="GO:0006811">
    <property type="term" value="P:monoatomic ion transport"/>
    <property type="evidence" value="ECO:0007669"/>
    <property type="project" value="UniProtKB-KW"/>
</dbReference>
<sequence length="378" mass="39376">MGPRVSKAANSRMGTMALSDFTSRLRSGIAASAMFAAGAFLALPATDAAAQWYVEGQGGINIPADSDLDGTGFDVDAEIDPGFVGLVTIGHDYEGLFRVGGEFGYRDGDIDNVGGVSASGDVDVMSAMLNVFLDFDIGEPALKPFIGAGLGVAHVDADGVNPVNGLTMDDSDTGLAGQLIAGLAYRVADNLDVTGTYNLFYVPDVEFGLSNGTDVDSDYLSHSFLIGLRYTFAPPPPAPVEKPAAQPVAAAPPPPPPPPPPPAPEPEPIVRNFIVFFDWDKSEITSEARGILGQAYDYAQKGGVARIVATGHADTSGSQTYNQGLSERRAAAVKNVLATMGFSGSGIVTEAKGETDPLVPTGDGVREPQNRRVEIILQ</sequence>